<sequence>MSLLKQPRPRGFRHEFIYVDERKERLRNIERRAEEALGQVAENESPCLPMGIFRSESRLARKERMGLLRRQTLLNLSLILFLLLLLMALLFYFM</sequence>
<comment type="caution">
    <text evidence="2">The sequence shown here is derived from an EMBL/GenBank/DDBJ whole genome shotgun (WGS) entry which is preliminary data.</text>
</comment>
<dbReference type="Proteomes" id="UP000016648">
    <property type="component" value="Unassembled WGS sequence"/>
</dbReference>
<proteinExistence type="predicted"/>
<reference evidence="2 3" key="1">
    <citation type="submission" date="2013-08" db="EMBL/GenBank/DDBJ databases">
        <authorList>
            <person name="Durkin A.S."/>
            <person name="Haft D.R."/>
            <person name="McCorrison J."/>
            <person name="Torralba M."/>
            <person name="Gillis M."/>
            <person name="Haft D.H."/>
            <person name="Methe B."/>
            <person name="Sutton G."/>
            <person name="Nelson K.E."/>
        </authorList>
    </citation>
    <scope>NUCLEOTIDE SEQUENCE [LARGE SCALE GENOMIC DNA]</scope>
    <source>
        <strain evidence="2 3">F0067</strain>
    </source>
</reference>
<feature type="transmembrane region" description="Helical" evidence="1">
    <location>
        <begin position="72"/>
        <end position="93"/>
    </location>
</feature>
<evidence type="ECO:0000256" key="1">
    <source>
        <dbReference type="SAM" id="Phobius"/>
    </source>
</evidence>
<name>U2QB92_9BACT</name>
<evidence type="ECO:0000313" key="3">
    <source>
        <dbReference type="Proteomes" id="UP000016648"/>
    </source>
</evidence>
<keyword evidence="1" id="KW-1133">Transmembrane helix</keyword>
<gene>
    <name evidence="2" type="ORF">HMPREF9135_2054</name>
</gene>
<dbReference type="EMBL" id="AWEY01000036">
    <property type="protein sequence ID" value="ERK38573.1"/>
    <property type="molecule type" value="Genomic_DNA"/>
</dbReference>
<protein>
    <submittedName>
        <fullName evidence="2">Uncharacterized protein</fullName>
    </submittedName>
</protein>
<keyword evidence="1" id="KW-0472">Membrane</keyword>
<evidence type="ECO:0000313" key="2">
    <source>
        <dbReference type="EMBL" id="ERK38573.1"/>
    </source>
</evidence>
<organism evidence="2 3">
    <name type="scientific">Segatella baroniae F0067</name>
    <dbReference type="NCBI Taxonomy" id="1115809"/>
    <lineage>
        <taxon>Bacteria</taxon>
        <taxon>Pseudomonadati</taxon>
        <taxon>Bacteroidota</taxon>
        <taxon>Bacteroidia</taxon>
        <taxon>Bacteroidales</taxon>
        <taxon>Prevotellaceae</taxon>
        <taxon>Segatella</taxon>
    </lineage>
</organism>
<keyword evidence="1" id="KW-0812">Transmembrane</keyword>
<accession>U2QB92</accession>
<dbReference type="AlphaFoldDB" id="U2QB92"/>
<dbReference type="PATRIC" id="fig|1115809.3.peg.2092"/>
<keyword evidence="3" id="KW-1185">Reference proteome</keyword>